<protein>
    <submittedName>
        <fullName evidence="1">Uncharacterized protein</fullName>
    </submittedName>
</protein>
<reference evidence="1" key="1">
    <citation type="submission" date="2022-10" db="EMBL/GenBank/DDBJ databases">
        <title>Culturing micro-colonial fungi from biological soil crusts in the Mojave desert and describing Neophaeococcomyces mojavensis, and introducing the new genera and species Taxawa tesnikishii.</title>
        <authorList>
            <person name="Kurbessoian T."/>
            <person name="Stajich J.E."/>
        </authorList>
    </citation>
    <scope>NUCLEOTIDE SEQUENCE</scope>
    <source>
        <strain evidence="1">JES_115</strain>
    </source>
</reference>
<gene>
    <name evidence="1" type="ORF">H2199_005289</name>
</gene>
<proteinExistence type="predicted"/>
<evidence type="ECO:0000313" key="1">
    <source>
        <dbReference type="EMBL" id="KAJ9642074.1"/>
    </source>
</evidence>
<dbReference type="Proteomes" id="UP001172680">
    <property type="component" value="Unassembled WGS sequence"/>
</dbReference>
<keyword evidence="2" id="KW-1185">Reference proteome</keyword>
<evidence type="ECO:0000313" key="2">
    <source>
        <dbReference type="Proteomes" id="UP001172680"/>
    </source>
</evidence>
<name>A0ACC2Z3C6_9PEZI</name>
<sequence>MKSAPTAPQMLSSKPLSATKASGLNFVHNLVRDQFHISTWLLIGASIQCLLLLLPVRAFYIRSLTLLLLGTKVADTALMTLGLKRNTHMDGTMGKVTARYPFQQASDKAQSDASTGNVAVLLLGFRSNHPLGILAPGAATITNYFNSMLDDLEANAPSNGYLGSSSYLDAGHRTTSSAIMTNIYFRSAQDVYAFAHGPVHRAGWDWWNKFIKNHKYLAIMHELYEAPAGAWENIYVGFEPMGFGATTHKVQDSEGNARWTSPVVDATRGKLRTHRGRMGLPIKTADGWHPVAAALVSYPPFSATKVSADSLEGWAEVAADLCHCLEELSEGEGDDIVIPDPCNCTDRYYAPEPVLVTNPEGGAVTIRDVIVNAHPYFNAHKEEILEAENLGSAKLPPDTKLYAYPGYFGSMLFLEAKGPESEEKEWKRRAKSAREVQEHGYCDPPR</sequence>
<dbReference type="EMBL" id="JAPDRP010000014">
    <property type="protein sequence ID" value="KAJ9642074.1"/>
    <property type="molecule type" value="Genomic_DNA"/>
</dbReference>
<organism evidence="1 2">
    <name type="scientific">Coniosporium tulheliwenetii</name>
    <dbReference type="NCBI Taxonomy" id="3383036"/>
    <lineage>
        <taxon>Eukaryota</taxon>
        <taxon>Fungi</taxon>
        <taxon>Dikarya</taxon>
        <taxon>Ascomycota</taxon>
        <taxon>Pezizomycotina</taxon>
        <taxon>Dothideomycetes</taxon>
        <taxon>Dothideomycetes incertae sedis</taxon>
        <taxon>Coniosporium</taxon>
    </lineage>
</organism>
<accession>A0ACC2Z3C6</accession>
<comment type="caution">
    <text evidence="1">The sequence shown here is derived from an EMBL/GenBank/DDBJ whole genome shotgun (WGS) entry which is preliminary data.</text>
</comment>